<protein>
    <recommendedName>
        <fullName evidence="8">RWP-RK domain-containing protein</fullName>
    </recommendedName>
</protein>
<gene>
    <name evidence="9" type="ORF">GUITHDRAFT_155139</name>
</gene>
<dbReference type="GO" id="GO:0003677">
    <property type="term" value="F:DNA binding"/>
    <property type="evidence" value="ECO:0007669"/>
    <property type="project" value="UniProtKB-KW"/>
</dbReference>
<evidence type="ECO:0000259" key="8">
    <source>
        <dbReference type="PROSITE" id="PS51519"/>
    </source>
</evidence>
<dbReference type="InterPro" id="IPR044607">
    <property type="entry name" value="RKD-like"/>
</dbReference>
<evidence type="ECO:0000256" key="3">
    <source>
        <dbReference type="ARBA" id="ARBA00023054"/>
    </source>
</evidence>
<evidence type="ECO:0000256" key="6">
    <source>
        <dbReference type="ARBA" id="ARBA00023242"/>
    </source>
</evidence>
<evidence type="ECO:0000256" key="2">
    <source>
        <dbReference type="ARBA" id="ARBA00023015"/>
    </source>
</evidence>
<evidence type="ECO:0000313" key="9">
    <source>
        <dbReference type="EMBL" id="EKX36740.1"/>
    </source>
</evidence>
<name>L1ILR4_GUITC</name>
<feature type="region of interest" description="Disordered" evidence="7">
    <location>
        <begin position="44"/>
        <end position="82"/>
    </location>
</feature>
<dbReference type="PANTHER" id="PTHR46373:SF2">
    <property type="entry name" value="RWP-RK DOMAIN-CONTAINING PROTEIN"/>
    <property type="match status" value="1"/>
</dbReference>
<dbReference type="GO" id="GO:0003700">
    <property type="term" value="F:DNA-binding transcription factor activity"/>
    <property type="evidence" value="ECO:0007669"/>
    <property type="project" value="InterPro"/>
</dbReference>
<keyword evidence="5" id="KW-0804">Transcription</keyword>
<keyword evidence="11" id="KW-1185">Reference proteome</keyword>
<evidence type="ECO:0000313" key="11">
    <source>
        <dbReference type="Proteomes" id="UP000011087"/>
    </source>
</evidence>
<reference evidence="9 11" key="1">
    <citation type="journal article" date="2012" name="Nature">
        <title>Algal genomes reveal evolutionary mosaicism and the fate of nucleomorphs.</title>
        <authorList>
            <consortium name="DOE Joint Genome Institute"/>
            <person name="Curtis B.A."/>
            <person name="Tanifuji G."/>
            <person name="Burki F."/>
            <person name="Gruber A."/>
            <person name="Irimia M."/>
            <person name="Maruyama S."/>
            <person name="Arias M.C."/>
            <person name="Ball S.G."/>
            <person name="Gile G.H."/>
            <person name="Hirakawa Y."/>
            <person name="Hopkins J.F."/>
            <person name="Kuo A."/>
            <person name="Rensing S.A."/>
            <person name="Schmutz J."/>
            <person name="Symeonidi A."/>
            <person name="Elias M."/>
            <person name="Eveleigh R.J."/>
            <person name="Herman E.K."/>
            <person name="Klute M.J."/>
            <person name="Nakayama T."/>
            <person name="Obornik M."/>
            <person name="Reyes-Prieto A."/>
            <person name="Armbrust E.V."/>
            <person name="Aves S.J."/>
            <person name="Beiko R.G."/>
            <person name="Coutinho P."/>
            <person name="Dacks J.B."/>
            <person name="Durnford D.G."/>
            <person name="Fast N.M."/>
            <person name="Green B.R."/>
            <person name="Grisdale C.J."/>
            <person name="Hempel F."/>
            <person name="Henrissat B."/>
            <person name="Hoppner M.P."/>
            <person name="Ishida K."/>
            <person name="Kim E."/>
            <person name="Koreny L."/>
            <person name="Kroth P.G."/>
            <person name="Liu Y."/>
            <person name="Malik S.B."/>
            <person name="Maier U.G."/>
            <person name="McRose D."/>
            <person name="Mock T."/>
            <person name="Neilson J.A."/>
            <person name="Onodera N.T."/>
            <person name="Poole A.M."/>
            <person name="Pritham E.J."/>
            <person name="Richards T.A."/>
            <person name="Rocap G."/>
            <person name="Roy S.W."/>
            <person name="Sarai C."/>
            <person name="Schaack S."/>
            <person name="Shirato S."/>
            <person name="Slamovits C.H."/>
            <person name="Spencer D.F."/>
            <person name="Suzuki S."/>
            <person name="Worden A.Z."/>
            <person name="Zauner S."/>
            <person name="Barry K."/>
            <person name="Bell C."/>
            <person name="Bharti A.K."/>
            <person name="Crow J.A."/>
            <person name="Grimwood J."/>
            <person name="Kramer R."/>
            <person name="Lindquist E."/>
            <person name="Lucas S."/>
            <person name="Salamov A."/>
            <person name="McFadden G.I."/>
            <person name="Lane C.E."/>
            <person name="Keeling P.J."/>
            <person name="Gray M.W."/>
            <person name="Grigoriev I.V."/>
            <person name="Archibald J.M."/>
        </authorList>
    </citation>
    <scope>NUCLEOTIDE SEQUENCE</scope>
    <source>
        <strain evidence="9 11">CCMP2712</strain>
    </source>
</reference>
<dbReference type="PANTHER" id="PTHR46373">
    <property type="entry name" value="PROTEIN RKD4"/>
    <property type="match status" value="1"/>
</dbReference>
<dbReference type="KEGG" id="gtt:GUITHDRAFT_155139"/>
<keyword evidence="4" id="KW-0238">DNA-binding</keyword>
<evidence type="ECO:0000256" key="4">
    <source>
        <dbReference type="ARBA" id="ARBA00023125"/>
    </source>
</evidence>
<keyword evidence="6" id="KW-0539">Nucleus</keyword>
<dbReference type="PaxDb" id="55529-EKX36740"/>
<dbReference type="Proteomes" id="UP000011087">
    <property type="component" value="Unassembled WGS sequence"/>
</dbReference>
<keyword evidence="3" id="KW-0175">Coiled coil</keyword>
<dbReference type="RefSeq" id="XP_005823720.1">
    <property type="nucleotide sequence ID" value="XM_005823663.1"/>
</dbReference>
<proteinExistence type="predicted"/>
<feature type="domain" description="RWP-RK" evidence="8">
    <location>
        <begin position="75"/>
        <end position="156"/>
    </location>
</feature>
<dbReference type="HOGENOM" id="CLU_1690051_0_0_1"/>
<dbReference type="OrthoDB" id="6270329at2759"/>
<dbReference type="GeneID" id="17293482"/>
<evidence type="ECO:0000256" key="5">
    <source>
        <dbReference type="ARBA" id="ARBA00023163"/>
    </source>
</evidence>
<feature type="compositionally biased region" description="Basic and acidic residues" evidence="7">
    <location>
        <begin position="52"/>
        <end position="69"/>
    </location>
</feature>
<keyword evidence="2" id="KW-0805">Transcription regulation</keyword>
<evidence type="ECO:0000313" key="10">
    <source>
        <dbReference type="EnsemblProtists" id="EKX36740"/>
    </source>
</evidence>
<organism evidence="9">
    <name type="scientific">Guillardia theta (strain CCMP2712)</name>
    <name type="common">Cryptophyte</name>
    <dbReference type="NCBI Taxonomy" id="905079"/>
    <lineage>
        <taxon>Eukaryota</taxon>
        <taxon>Cryptophyceae</taxon>
        <taxon>Pyrenomonadales</taxon>
        <taxon>Geminigeraceae</taxon>
        <taxon>Guillardia</taxon>
    </lineage>
</organism>
<dbReference type="PROSITE" id="PS51519">
    <property type="entry name" value="RWP_RK"/>
    <property type="match status" value="1"/>
</dbReference>
<accession>L1ILR4</accession>
<dbReference type="EnsemblProtists" id="EKX36740">
    <property type="protein sequence ID" value="EKX36740"/>
    <property type="gene ID" value="GUITHDRAFT_155139"/>
</dbReference>
<comment type="function">
    <text evidence="1">Putative transcription factor.</text>
</comment>
<reference evidence="10" key="3">
    <citation type="submission" date="2015-06" db="UniProtKB">
        <authorList>
            <consortium name="EnsemblProtists"/>
        </authorList>
    </citation>
    <scope>IDENTIFICATION</scope>
</reference>
<dbReference type="AlphaFoldDB" id="L1ILR4"/>
<dbReference type="InterPro" id="IPR003035">
    <property type="entry name" value="RWP-RK_dom"/>
</dbReference>
<evidence type="ECO:0000256" key="1">
    <source>
        <dbReference type="ARBA" id="ARBA00004049"/>
    </source>
</evidence>
<sequence length="156" mass="17374">MAGALAVLTANSLEANGAYWVSGDRLSDLMDLMYNNKHVSPVEYRAAPSTHQHREDRPGPPERHLDSKGAKGAVRLCPRRKKSRTLSPREIIIDANYLSTFFHLPQPEAAVKMVVSLSALKSVCRRVGVPRWPYKRQYTTNDSPSPSLSISSTIKM</sequence>
<dbReference type="Pfam" id="PF02042">
    <property type="entry name" value="RWP-RK"/>
    <property type="match status" value="1"/>
</dbReference>
<evidence type="ECO:0000256" key="7">
    <source>
        <dbReference type="SAM" id="MobiDB-lite"/>
    </source>
</evidence>
<reference evidence="11" key="2">
    <citation type="submission" date="2012-11" db="EMBL/GenBank/DDBJ databases">
        <authorList>
            <person name="Kuo A."/>
            <person name="Curtis B.A."/>
            <person name="Tanifuji G."/>
            <person name="Burki F."/>
            <person name="Gruber A."/>
            <person name="Irimia M."/>
            <person name="Maruyama S."/>
            <person name="Arias M.C."/>
            <person name="Ball S.G."/>
            <person name="Gile G.H."/>
            <person name="Hirakawa Y."/>
            <person name="Hopkins J.F."/>
            <person name="Rensing S.A."/>
            <person name="Schmutz J."/>
            <person name="Symeonidi A."/>
            <person name="Elias M."/>
            <person name="Eveleigh R.J."/>
            <person name="Herman E.K."/>
            <person name="Klute M.J."/>
            <person name="Nakayama T."/>
            <person name="Obornik M."/>
            <person name="Reyes-Prieto A."/>
            <person name="Armbrust E.V."/>
            <person name="Aves S.J."/>
            <person name="Beiko R.G."/>
            <person name="Coutinho P."/>
            <person name="Dacks J.B."/>
            <person name="Durnford D.G."/>
            <person name="Fast N.M."/>
            <person name="Green B.R."/>
            <person name="Grisdale C."/>
            <person name="Hempe F."/>
            <person name="Henrissat B."/>
            <person name="Hoppner M.P."/>
            <person name="Ishida K.-I."/>
            <person name="Kim E."/>
            <person name="Koreny L."/>
            <person name="Kroth P.G."/>
            <person name="Liu Y."/>
            <person name="Malik S.-B."/>
            <person name="Maier U.G."/>
            <person name="McRose D."/>
            <person name="Mock T."/>
            <person name="Neilson J.A."/>
            <person name="Onodera N.T."/>
            <person name="Poole A.M."/>
            <person name="Pritham E.J."/>
            <person name="Richards T.A."/>
            <person name="Rocap G."/>
            <person name="Roy S.W."/>
            <person name="Sarai C."/>
            <person name="Schaack S."/>
            <person name="Shirato S."/>
            <person name="Slamovits C.H."/>
            <person name="Spencer D.F."/>
            <person name="Suzuki S."/>
            <person name="Worden A.Z."/>
            <person name="Zauner S."/>
            <person name="Barry K."/>
            <person name="Bell C."/>
            <person name="Bharti A.K."/>
            <person name="Crow J.A."/>
            <person name="Grimwood J."/>
            <person name="Kramer R."/>
            <person name="Lindquist E."/>
            <person name="Lucas S."/>
            <person name="Salamov A."/>
            <person name="McFadden G.I."/>
            <person name="Lane C.E."/>
            <person name="Keeling P.J."/>
            <person name="Gray M.W."/>
            <person name="Grigoriev I.V."/>
            <person name="Archibald J.M."/>
        </authorList>
    </citation>
    <scope>NUCLEOTIDE SEQUENCE</scope>
    <source>
        <strain evidence="11">CCMP2712</strain>
    </source>
</reference>
<dbReference type="EMBL" id="JH993068">
    <property type="protein sequence ID" value="EKX36740.1"/>
    <property type="molecule type" value="Genomic_DNA"/>
</dbReference>